<dbReference type="InterPro" id="IPR012471">
    <property type="entry name" value="DUF1690"/>
</dbReference>
<organism evidence="2 3">
    <name type="scientific">Lepidopterella palustris CBS 459.81</name>
    <dbReference type="NCBI Taxonomy" id="1314670"/>
    <lineage>
        <taxon>Eukaryota</taxon>
        <taxon>Fungi</taxon>
        <taxon>Dikarya</taxon>
        <taxon>Ascomycota</taxon>
        <taxon>Pezizomycotina</taxon>
        <taxon>Dothideomycetes</taxon>
        <taxon>Pleosporomycetidae</taxon>
        <taxon>Mytilinidiales</taxon>
        <taxon>Argynnaceae</taxon>
        <taxon>Lepidopterella</taxon>
    </lineage>
</organism>
<reference evidence="2 3" key="1">
    <citation type="journal article" date="2016" name="Nat. Commun.">
        <title>Ectomycorrhizal ecology is imprinted in the genome of the dominant symbiotic fungus Cenococcum geophilum.</title>
        <authorList>
            <consortium name="DOE Joint Genome Institute"/>
            <person name="Peter M."/>
            <person name="Kohler A."/>
            <person name="Ohm R.A."/>
            <person name="Kuo A."/>
            <person name="Krutzmann J."/>
            <person name="Morin E."/>
            <person name="Arend M."/>
            <person name="Barry K.W."/>
            <person name="Binder M."/>
            <person name="Choi C."/>
            <person name="Clum A."/>
            <person name="Copeland A."/>
            <person name="Grisel N."/>
            <person name="Haridas S."/>
            <person name="Kipfer T."/>
            <person name="LaButti K."/>
            <person name="Lindquist E."/>
            <person name="Lipzen A."/>
            <person name="Maire R."/>
            <person name="Meier B."/>
            <person name="Mihaltcheva S."/>
            <person name="Molinier V."/>
            <person name="Murat C."/>
            <person name="Poggeler S."/>
            <person name="Quandt C.A."/>
            <person name="Sperisen C."/>
            <person name="Tritt A."/>
            <person name="Tisserant E."/>
            <person name="Crous P.W."/>
            <person name="Henrissat B."/>
            <person name="Nehls U."/>
            <person name="Egli S."/>
            <person name="Spatafora J.W."/>
            <person name="Grigoriev I.V."/>
            <person name="Martin F.M."/>
        </authorList>
    </citation>
    <scope>NUCLEOTIDE SEQUENCE [LARGE SCALE GENOMIC DNA]</scope>
    <source>
        <strain evidence="2 3">CBS 459.81</strain>
    </source>
</reference>
<dbReference type="Proteomes" id="UP000250266">
    <property type="component" value="Unassembled WGS sequence"/>
</dbReference>
<feature type="region of interest" description="Disordered" evidence="1">
    <location>
        <begin position="60"/>
        <end position="119"/>
    </location>
</feature>
<evidence type="ECO:0000313" key="2">
    <source>
        <dbReference type="EMBL" id="OCK78649.1"/>
    </source>
</evidence>
<accession>A0A8E2JE34</accession>
<feature type="compositionally biased region" description="Basic and acidic residues" evidence="1">
    <location>
        <begin position="104"/>
        <end position="119"/>
    </location>
</feature>
<gene>
    <name evidence="2" type="ORF">K432DRAFT_356403</name>
</gene>
<dbReference type="EMBL" id="KV745047">
    <property type="protein sequence ID" value="OCK78649.1"/>
    <property type="molecule type" value="Genomic_DNA"/>
</dbReference>
<evidence type="ECO:0000313" key="3">
    <source>
        <dbReference type="Proteomes" id="UP000250266"/>
    </source>
</evidence>
<protein>
    <submittedName>
        <fullName evidence="2">DUF1690-domain-containing protein</fullName>
    </submittedName>
</protein>
<evidence type="ECO:0000256" key="1">
    <source>
        <dbReference type="SAM" id="MobiDB-lite"/>
    </source>
</evidence>
<keyword evidence="3" id="KW-1185">Reference proteome</keyword>
<dbReference type="OrthoDB" id="5544375at2759"/>
<name>A0A8E2JE34_9PEZI</name>
<sequence>MGAENSKPTSENSQYVFAADAPVRFSNELVDSLQNSTQSDSTRSRNLEFQIQSRVTSELEKLQAQESAKLSTLSESLSAEPEPASDSSPSIAERIGDTLSGSEARAERQRQRDISRDSVSKEIGELKRKLGERKKLDQVDAAVGKAKEEVVACLRKNDRRPLDCWKEVEAFRREVGRLEKVFVEKTIG</sequence>
<proteinExistence type="predicted"/>
<feature type="compositionally biased region" description="Low complexity" evidence="1">
    <location>
        <begin position="67"/>
        <end position="90"/>
    </location>
</feature>
<dbReference type="Pfam" id="PF07956">
    <property type="entry name" value="DUF1690"/>
    <property type="match status" value="1"/>
</dbReference>
<dbReference type="AlphaFoldDB" id="A0A8E2JE34"/>